<comment type="similarity">
    <text evidence="1">Belongs to the disease resistance NB-LRR family.</text>
</comment>
<name>A0ABC9AX91_9POAL</name>
<dbReference type="GO" id="GO:0002758">
    <property type="term" value="P:innate immune response-activating signaling pathway"/>
    <property type="evidence" value="ECO:0007669"/>
    <property type="project" value="UniProtKB-ARBA"/>
</dbReference>
<keyword evidence="5" id="KW-0611">Plant defense</keyword>
<keyword evidence="4" id="KW-0547">Nucleotide-binding</keyword>
<dbReference type="Pfam" id="PF00931">
    <property type="entry name" value="NB-ARC"/>
    <property type="match status" value="1"/>
</dbReference>
<accession>A0ABC9AX91</accession>
<dbReference type="PANTHER" id="PTHR23155">
    <property type="entry name" value="DISEASE RESISTANCE PROTEIN RP"/>
    <property type="match status" value="1"/>
</dbReference>
<reference evidence="9" key="1">
    <citation type="submission" date="2024-10" db="EMBL/GenBank/DDBJ databases">
        <authorList>
            <person name="Ryan C."/>
        </authorList>
    </citation>
    <scope>NUCLEOTIDE SEQUENCE [LARGE SCALE GENOMIC DNA]</scope>
</reference>
<dbReference type="Gene3D" id="3.40.50.300">
    <property type="entry name" value="P-loop containing nucleotide triphosphate hydrolases"/>
    <property type="match status" value="1"/>
</dbReference>
<dbReference type="Proteomes" id="UP001497457">
    <property type="component" value="Chromosome 23rd"/>
</dbReference>
<dbReference type="FunFam" id="1.10.10.10:FF:000322">
    <property type="entry name" value="Probable disease resistance protein At1g63360"/>
    <property type="match status" value="1"/>
</dbReference>
<keyword evidence="3" id="KW-0677">Repeat</keyword>
<organism evidence="9 10">
    <name type="scientific">Urochloa decumbens</name>
    <dbReference type="NCBI Taxonomy" id="240449"/>
    <lineage>
        <taxon>Eukaryota</taxon>
        <taxon>Viridiplantae</taxon>
        <taxon>Streptophyta</taxon>
        <taxon>Embryophyta</taxon>
        <taxon>Tracheophyta</taxon>
        <taxon>Spermatophyta</taxon>
        <taxon>Magnoliopsida</taxon>
        <taxon>Liliopsida</taxon>
        <taxon>Poales</taxon>
        <taxon>Poaceae</taxon>
        <taxon>PACMAD clade</taxon>
        <taxon>Panicoideae</taxon>
        <taxon>Panicodae</taxon>
        <taxon>Paniceae</taxon>
        <taxon>Melinidinae</taxon>
        <taxon>Urochloa</taxon>
    </lineage>
</organism>
<evidence type="ECO:0000256" key="4">
    <source>
        <dbReference type="ARBA" id="ARBA00022741"/>
    </source>
</evidence>
<dbReference type="SMART" id="SM00382">
    <property type="entry name" value="AAA"/>
    <property type="match status" value="1"/>
</dbReference>
<dbReference type="GO" id="GO:0042742">
    <property type="term" value="P:defense response to bacterium"/>
    <property type="evidence" value="ECO:0007669"/>
    <property type="project" value="UniProtKB-ARBA"/>
</dbReference>
<dbReference type="PANTHER" id="PTHR23155:SF1235">
    <property type="entry name" value="OS01G0335700 PROTEIN"/>
    <property type="match status" value="1"/>
</dbReference>
<dbReference type="InterPro" id="IPR041118">
    <property type="entry name" value="Rx_N"/>
</dbReference>
<evidence type="ECO:0000313" key="10">
    <source>
        <dbReference type="Proteomes" id="UP001497457"/>
    </source>
</evidence>
<dbReference type="InterPro" id="IPR036388">
    <property type="entry name" value="WH-like_DNA-bd_sf"/>
</dbReference>
<evidence type="ECO:0000313" key="9">
    <source>
        <dbReference type="EMBL" id="CAL4986756.1"/>
    </source>
</evidence>
<keyword evidence="6 7" id="KW-0175">Coiled coil</keyword>
<protein>
    <recommendedName>
        <fullName evidence="8">AAA+ ATPase domain-containing protein</fullName>
    </recommendedName>
</protein>
<feature type="domain" description="AAA+ ATPase" evidence="8">
    <location>
        <begin position="194"/>
        <end position="344"/>
    </location>
</feature>
<evidence type="ECO:0000256" key="2">
    <source>
        <dbReference type="ARBA" id="ARBA00022614"/>
    </source>
</evidence>
<keyword evidence="10" id="KW-1185">Reference proteome</keyword>
<dbReference type="SUPFAM" id="SSF52540">
    <property type="entry name" value="P-loop containing nucleoside triphosphate hydrolases"/>
    <property type="match status" value="1"/>
</dbReference>
<dbReference type="Pfam" id="PF23598">
    <property type="entry name" value="LRR_14"/>
    <property type="match status" value="1"/>
</dbReference>
<evidence type="ECO:0000256" key="6">
    <source>
        <dbReference type="ARBA" id="ARBA00023054"/>
    </source>
</evidence>
<feature type="coiled-coil region" evidence="7">
    <location>
        <begin position="119"/>
        <end position="146"/>
    </location>
</feature>
<dbReference type="AlphaFoldDB" id="A0ABC9AX91"/>
<dbReference type="SUPFAM" id="SSF52058">
    <property type="entry name" value="L domain-like"/>
    <property type="match status" value="1"/>
</dbReference>
<dbReference type="InterPro" id="IPR032675">
    <property type="entry name" value="LRR_dom_sf"/>
</dbReference>
<dbReference type="InterPro" id="IPR058922">
    <property type="entry name" value="WHD_DRP"/>
</dbReference>
<dbReference type="InterPro" id="IPR003593">
    <property type="entry name" value="AAA+_ATPase"/>
</dbReference>
<dbReference type="InterPro" id="IPR044974">
    <property type="entry name" value="Disease_R_plants"/>
</dbReference>
<evidence type="ECO:0000256" key="5">
    <source>
        <dbReference type="ARBA" id="ARBA00022821"/>
    </source>
</evidence>
<evidence type="ECO:0000256" key="1">
    <source>
        <dbReference type="ARBA" id="ARBA00008894"/>
    </source>
</evidence>
<dbReference type="Gene3D" id="1.10.10.10">
    <property type="entry name" value="Winged helix-like DNA-binding domain superfamily/Winged helix DNA-binding domain"/>
    <property type="match status" value="1"/>
</dbReference>
<proteinExistence type="inferred from homology"/>
<evidence type="ECO:0000256" key="3">
    <source>
        <dbReference type="ARBA" id="ARBA00022737"/>
    </source>
</evidence>
<gene>
    <name evidence="9" type="ORF">URODEC1_LOCUS58512</name>
</gene>
<evidence type="ECO:0000256" key="7">
    <source>
        <dbReference type="SAM" id="Coils"/>
    </source>
</evidence>
<dbReference type="Pfam" id="PF23559">
    <property type="entry name" value="WHD_DRP"/>
    <property type="match status" value="1"/>
</dbReference>
<dbReference type="Gene3D" id="1.20.5.4130">
    <property type="match status" value="1"/>
</dbReference>
<dbReference type="InterPro" id="IPR027417">
    <property type="entry name" value="P-loop_NTPase"/>
</dbReference>
<dbReference type="GO" id="GO:0000166">
    <property type="term" value="F:nucleotide binding"/>
    <property type="evidence" value="ECO:0007669"/>
    <property type="project" value="UniProtKB-KW"/>
</dbReference>
<dbReference type="InterPro" id="IPR055414">
    <property type="entry name" value="LRR_R13L4/SHOC2-like"/>
</dbReference>
<dbReference type="Gene3D" id="3.80.10.10">
    <property type="entry name" value="Ribonuclease Inhibitor"/>
    <property type="match status" value="1"/>
</dbReference>
<evidence type="ECO:0000259" key="8">
    <source>
        <dbReference type="SMART" id="SM00382"/>
    </source>
</evidence>
<dbReference type="InterPro" id="IPR002182">
    <property type="entry name" value="NB-ARC"/>
</dbReference>
<sequence>MDIVVGALSGMVDALPGKLGALLEQEYALLSGVRDDVRFLQSELGSMRAAIHHSESLDESDAQTRAWVGRVRELAYDVEDWVDLFVLRVDAGRGAGNHSFPRFLRWRFGRGGAGKLPTRHVIANELKDLKERVVELSEQRKRYSLGALPFSAMARPLVDVRLAALFVDTGNVVGLDGPIQEVTEMATEAGNKDELRVVSIVGMAGSGKTTLAHAVFRRLQVQFHCCAFVSVGQKPDMCRTLQDMLSSLGGMRRREGEDIHKLISSLREMLRYKRYLIVVDDLWSSEQWATIRCCLLENNTRSSIITTSRNNVIVSSGYGSANHVYKIGLLGDADARKLFLKRIFGTGQDCPQELQDVCAKIVRRCGGLPLALISVASMLANKQQLRHEWEKLGSNLLWSSHTDDLKQIINFSYNDLMPHLRTCMLYLSIFPEHNEVEVERLVRRWIAEGFIGEARSTSSVEDIAIGYFNELINRNMVQPLHLNHDGVPRYCKVHPIIHNFIVNKSVEENFVTLVDTQDHRYVPNNDSTVRRLSVQSSSKGDQTVAQYATDLSHARSVTVFGQANTTPKLTDLKVLRVLDLQGCDGPVCLDGLGKLILLRYLSLRGADISDLPQTIGELRCLETLDVRSTKVKELPSSIVRLEKLMHLLSGSAKLPHGIAKMMALQTLSCAIVAESYMSVIEEISKCAKLRELEMFCDTEMPGETRVVFPHDGFQSLEQLRIWCSLASVNFGPGVLPTVQMLELMFEGARADESSCVLGIDNLPSLKYVLIDFSKHGAGTMATVDAVRKAADRVNCVIIKVEGKSY</sequence>
<keyword evidence="2" id="KW-0433">Leucine-rich repeat</keyword>
<dbReference type="EMBL" id="OZ075133">
    <property type="protein sequence ID" value="CAL4986756.1"/>
    <property type="molecule type" value="Genomic_DNA"/>
</dbReference>
<dbReference type="CDD" id="cd14798">
    <property type="entry name" value="RX-CC_like"/>
    <property type="match status" value="1"/>
</dbReference>
<dbReference type="GO" id="GO:0009626">
    <property type="term" value="P:plant-type hypersensitive response"/>
    <property type="evidence" value="ECO:0007669"/>
    <property type="project" value="UniProtKB-ARBA"/>
</dbReference>
<dbReference type="PRINTS" id="PR00364">
    <property type="entry name" value="DISEASERSIST"/>
</dbReference>
<dbReference type="Pfam" id="PF18052">
    <property type="entry name" value="Rx_N"/>
    <property type="match status" value="1"/>
</dbReference>
<dbReference type="InterPro" id="IPR038005">
    <property type="entry name" value="RX-like_CC"/>
</dbReference>